<dbReference type="EMBL" id="BMLF01000001">
    <property type="protein sequence ID" value="GGL90145.1"/>
    <property type="molecule type" value="Genomic_DNA"/>
</dbReference>
<dbReference type="Gene3D" id="3.30.70.1280">
    <property type="entry name" value="SP0830-like domains"/>
    <property type="match status" value="1"/>
</dbReference>
<proteinExistence type="predicted"/>
<dbReference type="AlphaFoldDB" id="A0A917SN41"/>
<evidence type="ECO:0000313" key="1">
    <source>
        <dbReference type="EMBL" id="GGL90145.1"/>
    </source>
</evidence>
<dbReference type="Pfam" id="PF08002">
    <property type="entry name" value="DUF1697"/>
    <property type="match status" value="1"/>
</dbReference>
<dbReference type="PIRSF" id="PIRSF008502">
    <property type="entry name" value="UCP008502"/>
    <property type="match status" value="1"/>
</dbReference>
<protein>
    <recommendedName>
        <fullName evidence="3">DUF1697 domain-containing protein</fullName>
    </recommendedName>
</protein>
<reference evidence="1" key="1">
    <citation type="journal article" date="2014" name="Int. J. Syst. Evol. Microbiol.">
        <title>Complete genome sequence of Corynebacterium casei LMG S-19264T (=DSM 44701T), isolated from a smear-ripened cheese.</title>
        <authorList>
            <consortium name="US DOE Joint Genome Institute (JGI-PGF)"/>
            <person name="Walter F."/>
            <person name="Albersmeier A."/>
            <person name="Kalinowski J."/>
            <person name="Ruckert C."/>
        </authorList>
    </citation>
    <scope>NUCLEOTIDE SEQUENCE</scope>
    <source>
        <strain evidence="1">CGMCC 1.6293</strain>
    </source>
</reference>
<name>A0A917SN41_9RHOB</name>
<dbReference type="RefSeq" id="WP_028285926.1">
    <property type="nucleotide sequence ID" value="NZ_BMLF01000001.1"/>
</dbReference>
<dbReference type="SUPFAM" id="SSF160379">
    <property type="entry name" value="SP0830-like"/>
    <property type="match status" value="1"/>
</dbReference>
<organism evidence="1 2">
    <name type="scientific">Pseudooceanicola nanhaiensis</name>
    <dbReference type="NCBI Taxonomy" id="375761"/>
    <lineage>
        <taxon>Bacteria</taxon>
        <taxon>Pseudomonadati</taxon>
        <taxon>Pseudomonadota</taxon>
        <taxon>Alphaproteobacteria</taxon>
        <taxon>Rhodobacterales</taxon>
        <taxon>Paracoccaceae</taxon>
        <taxon>Pseudooceanicola</taxon>
    </lineage>
</organism>
<dbReference type="InterPro" id="IPR012545">
    <property type="entry name" value="DUF1697"/>
</dbReference>
<evidence type="ECO:0008006" key="3">
    <source>
        <dbReference type="Google" id="ProtNLM"/>
    </source>
</evidence>
<evidence type="ECO:0000313" key="2">
    <source>
        <dbReference type="Proteomes" id="UP000649829"/>
    </source>
</evidence>
<reference evidence="1" key="2">
    <citation type="submission" date="2020-09" db="EMBL/GenBank/DDBJ databases">
        <authorList>
            <person name="Sun Q."/>
            <person name="Zhou Y."/>
        </authorList>
    </citation>
    <scope>NUCLEOTIDE SEQUENCE</scope>
    <source>
        <strain evidence="1">CGMCC 1.6293</strain>
    </source>
</reference>
<sequence length="174" mass="18716">MRWIILMRAVNVGGTGKLSMSELRQALEKDGAEAVATYIQSGNLVLTLDEPDPRAVEARIGALVEAQFGIRPGVMAFAPETIDAALDGTPGPEPDEPQHMYMLFFTGTPNADVAARLEEFCTQGEEVMLGASCLYLHAPDGLGRSKLGRKVETALGCPATARNLNSVRKVREMV</sequence>
<dbReference type="PANTHER" id="PTHR36439">
    <property type="entry name" value="BLL4334 PROTEIN"/>
    <property type="match status" value="1"/>
</dbReference>
<gene>
    <name evidence="1" type="ORF">GCM10011534_10350</name>
</gene>
<keyword evidence="2" id="KW-1185">Reference proteome</keyword>
<comment type="caution">
    <text evidence="1">The sequence shown here is derived from an EMBL/GenBank/DDBJ whole genome shotgun (WGS) entry which is preliminary data.</text>
</comment>
<dbReference type="Proteomes" id="UP000649829">
    <property type="component" value="Unassembled WGS sequence"/>
</dbReference>
<dbReference type="PANTHER" id="PTHR36439:SF1">
    <property type="entry name" value="DUF1697 DOMAIN-CONTAINING PROTEIN"/>
    <property type="match status" value="1"/>
</dbReference>
<accession>A0A917SN41</accession>